<evidence type="ECO:0000313" key="2">
    <source>
        <dbReference type="EMBL" id="MBX01954.1"/>
    </source>
</evidence>
<dbReference type="AlphaFoldDB" id="A0A2P2K872"/>
<evidence type="ECO:0000256" key="1">
    <source>
        <dbReference type="SAM" id="MobiDB-lite"/>
    </source>
</evidence>
<sequence>MKLKSSKNEYRGMHLFLQRVCLCSQRKRKSQADEAERENKQRVKKTRCQGADATK</sequence>
<organism evidence="2">
    <name type="scientific">Rhizophora mucronata</name>
    <name type="common">Asiatic mangrove</name>
    <dbReference type="NCBI Taxonomy" id="61149"/>
    <lineage>
        <taxon>Eukaryota</taxon>
        <taxon>Viridiplantae</taxon>
        <taxon>Streptophyta</taxon>
        <taxon>Embryophyta</taxon>
        <taxon>Tracheophyta</taxon>
        <taxon>Spermatophyta</taxon>
        <taxon>Magnoliopsida</taxon>
        <taxon>eudicotyledons</taxon>
        <taxon>Gunneridae</taxon>
        <taxon>Pentapetalae</taxon>
        <taxon>rosids</taxon>
        <taxon>fabids</taxon>
        <taxon>Malpighiales</taxon>
        <taxon>Rhizophoraceae</taxon>
        <taxon>Rhizophora</taxon>
    </lineage>
</organism>
<protein>
    <submittedName>
        <fullName evidence="2">Uncharacterized protein</fullName>
    </submittedName>
</protein>
<feature type="region of interest" description="Disordered" evidence="1">
    <location>
        <begin position="31"/>
        <end position="55"/>
    </location>
</feature>
<proteinExistence type="predicted"/>
<accession>A0A2P2K872</accession>
<name>A0A2P2K872_RHIMU</name>
<reference evidence="2" key="1">
    <citation type="submission" date="2018-02" db="EMBL/GenBank/DDBJ databases">
        <title>Rhizophora mucronata_Transcriptome.</title>
        <authorList>
            <person name="Meera S.P."/>
            <person name="Sreeshan A."/>
            <person name="Augustine A."/>
        </authorList>
    </citation>
    <scope>NUCLEOTIDE SEQUENCE</scope>
    <source>
        <tissue evidence="2">Leaf</tissue>
    </source>
</reference>
<feature type="compositionally biased region" description="Basic and acidic residues" evidence="1">
    <location>
        <begin position="31"/>
        <end position="41"/>
    </location>
</feature>
<dbReference type="EMBL" id="GGEC01021470">
    <property type="protein sequence ID" value="MBX01954.1"/>
    <property type="molecule type" value="Transcribed_RNA"/>
</dbReference>